<evidence type="ECO:0000313" key="1">
    <source>
        <dbReference type="EMBL" id="EMM74204.1"/>
    </source>
</evidence>
<dbReference type="AlphaFoldDB" id="M6FVU4"/>
<organism evidence="1 2">
    <name type="scientific">Leptospira weilii str. 2006001855</name>
    <dbReference type="NCBI Taxonomy" id="996804"/>
    <lineage>
        <taxon>Bacteria</taxon>
        <taxon>Pseudomonadati</taxon>
        <taxon>Spirochaetota</taxon>
        <taxon>Spirochaetia</taxon>
        <taxon>Leptospirales</taxon>
        <taxon>Leptospiraceae</taxon>
        <taxon>Leptospira</taxon>
    </lineage>
</organism>
<dbReference type="EMBL" id="AFJM02000016">
    <property type="protein sequence ID" value="EMM74204.1"/>
    <property type="molecule type" value="Genomic_DNA"/>
</dbReference>
<sequence>MPVPQNIAEILQSRKEIEFFVTGPDRRIFLYPIRFGVFMFSEFREPKIEFFLNIFQFRFPSVDLFFSSKKINARKEDHIRS</sequence>
<proteinExistence type="predicted"/>
<dbReference type="Proteomes" id="UP000012101">
    <property type="component" value="Unassembled WGS sequence"/>
</dbReference>
<comment type="caution">
    <text evidence="1">The sequence shown here is derived from an EMBL/GenBank/DDBJ whole genome shotgun (WGS) entry which is preliminary data.</text>
</comment>
<gene>
    <name evidence="1" type="ORF">LEP1GSC038_3211</name>
</gene>
<protein>
    <submittedName>
        <fullName evidence="1">Uncharacterized protein</fullName>
    </submittedName>
</protein>
<evidence type="ECO:0000313" key="2">
    <source>
        <dbReference type="Proteomes" id="UP000012101"/>
    </source>
</evidence>
<reference evidence="1 2" key="1">
    <citation type="submission" date="2013-01" db="EMBL/GenBank/DDBJ databases">
        <authorList>
            <person name="Harkins D.M."/>
            <person name="Durkin A.S."/>
            <person name="Brinkac L.M."/>
            <person name="Haft D.H."/>
            <person name="Selengut J.D."/>
            <person name="Sanka R."/>
            <person name="DePew J."/>
            <person name="Purushe J."/>
            <person name="Hospenthal D.R."/>
            <person name="Murray C.K."/>
            <person name="Pimentel G."/>
            <person name="Wasfy M."/>
            <person name="Vinetz J.M."/>
            <person name="Sutton G.G."/>
            <person name="Nierman W.C."/>
            <person name="Fouts D.E."/>
        </authorList>
    </citation>
    <scope>NUCLEOTIDE SEQUENCE [LARGE SCALE GENOMIC DNA]</scope>
    <source>
        <strain evidence="1 2">2006001855</strain>
    </source>
</reference>
<accession>M6FVU4</accession>
<name>M6FVU4_9LEPT</name>